<dbReference type="Pfam" id="PF00382">
    <property type="entry name" value="TFIIB"/>
    <property type="match status" value="1"/>
</dbReference>
<dbReference type="GO" id="GO:0017025">
    <property type="term" value="F:TBP-class protein binding"/>
    <property type="evidence" value="ECO:0007669"/>
    <property type="project" value="InterPro"/>
</dbReference>
<dbReference type="SUPFAM" id="SSF47954">
    <property type="entry name" value="Cyclin-like"/>
    <property type="match status" value="1"/>
</dbReference>
<evidence type="ECO:0000313" key="2">
    <source>
        <dbReference type="EMBL" id="CQH57264.1"/>
    </source>
</evidence>
<protein>
    <submittedName>
        <fullName evidence="2">Cyclin domain protein</fullName>
    </submittedName>
</protein>
<reference evidence="3" key="1">
    <citation type="journal article" date="2016" name="Environ. Microbiol.">
        <title>The complete genome of a viable archaeum isolated from 123-million-year-old rock salt.</title>
        <authorList>
            <person name="Jaakkola S.T."/>
            <person name="Pfeiffer F."/>
            <person name="Ravantti J.J."/>
            <person name="Guo Q."/>
            <person name="Liu Y."/>
            <person name="Chen X."/>
            <person name="Ma H."/>
            <person name="Yang C."/>
            <person name="Oksanen H.M."/>
            <person name="Bamford D.H."/>
        </authorList>
    </citation>
    <scope>NUCLEOTIDE SEQUENCE</scope>
    <source>
        <strain evidence="3">JI20-1</strain>
    </source>
</reference>
<dbReference type="OrthoDB" id="291244at2157"/>
<dbReference type="STRING" id="1407499.HHUB_2504"/>
<evidence type="ECO:0000259" key="1">
    <source>
        <dbReference type="Pfam" id="PF00382"/>
    </source>
</evidence>
<proteinExistence type="predicted"/>
<sequence>MYRAGDEFDQQRWLDDLDSVAGELELDAEAKTTAKDLFLSATPGEERSKPAVVAASVYAGALIAGDQRSQTAVAEAADVSRLAIQQRWKELLEEAGFDAPTW</sequence>
<name>A0A0U5H6Y1_9EURY</name>
<evidence type="ECO:0000313" key="3">
    <source>
        <dbReference type="Proteomes" id="UP000066737"/>
    </source>
</evidence>
<dbReference type="KEGG" id="hhb:Hhub_2504"/>
<dbReference type="GeneID" id="91109959"/>
<dbReference type="InterPro" id="IPR013150">
    <property type="entry name" value="TFIIB_cyclin"/>
</dbReference>
<dbReference type="RefSeq" id="WP_059056946.1">
    <property type="nucleotide sequence ID" value="NZ_CEML01000001.1"/>
</dbReference>
<keyword evidence="3" id="KW-1185">Reference proteome</keyword>
<feature type="domain" description="Transcription factor TFIIB cyclin-like" evidence="1">
    <location>
        <begin position="17"/>
        <end position="93"/>
    </location>
</feature>
<gene>
    <name evidence="2" type="ORF">HHUB_2504</name>
</gene>
<accession>A0A0U5H6Y1</accession>
<dbReference type="EMBL" id="LN831302">
    <property type="protein sequence ID" value="CQH57264.1"/>
    <property type="molecule type" value="Genomic_DNA"/>
</dbReference>
<dbReference type="Gene3D" id="1.10.472.10">
    <property type="entry name" value="Cyclin-like"/>
    <property type="match status" value="1"/>
</dbReference>
<organism evidence="2 3">
    <name type="scientific">Halobacterium hubeiense</name>
    <dbReference type="NCBI Taxonomy" id="1407499"/>
    <lineage>
        <taxon>Archaea</taxon>
        <taxon>Methanobacteriati</taxon>
        <taxon>Methanobacteriota</taxon>
        <taxon>Stenosarchaea group</taxon>
        <taxon>Halobacteria</taxon>
        <taxon>Halobacteriales</taxon>
        <taxon>Halobacteriaceae</taxon>
        <taxon>Halobacterium</taxon>
    </lineage>
</organism>
<dbReference type="InterPro" id="IPR036915">
    <property type="entry name" value="Cyclin-like_sf"/>
</dbReference>
<dbReference type="AlphaFoldDB" id="A0A0U5H6Y1"/>
<dbReference type="Proteomes" id="UP000066737">
    <property type="component" value="Chromosome I"/>
</dbReference>